<dbReference type="PROSITE" id="PS01320">
    <property type="entry name" value="UPF0067"/>
    <property type="match status" value="1"/>
</dbReference>
<gene>
    <name evidence="3" type="ORF">L873DRAFT_1823257</name>
</gene>
<dbReference type="InterPro" id="IPR003018">
    <property type="entry name" value="GAF"/>
</dbReference>
<dbReference type="GO" id="GO:0033745">
    <property type="term" value="F:L-methionine-(R)-S-oxide reductase activity"/>
    <property type="evidence" value="ECO:0007669"/>
    <property type="project" value="TreeGrafter"/>
</dbReference>
<dbReference type="InterPro" id="IPR000614">
    <property type="entry name" value="FRMsr_CS"/>
</dbReference>
<evidence type="ECO:0000313" key="4">
    <source>
        <dbReference type="Proteomes" id="UP000276215"/>
    </source>
</evidence>
<dbReference type="Proteomes" id="UP000276215">
    <property type="component" value="Unassembled WGS sequence"/>
</dbReference>
<evidence type="ECO:0000259" key="2">
    <source>
        <dbReference type="Pfam" id="PF13185"/>
    </source>
</evidence>
<dbReference type="InterPro" id="IPR029016">
    <property type="entry name" value="GAF-like_dom_sf"/>
</dbReference>
<accession>A0A3N4ISU7</accession>
<dbReference type="SUPFAM" id="SSF55781">
    <property type="entry name" value="GAF domain-like"/>
    <property type="match status" value="1"/>
</dbReference>
<dbReference type="FunFam" id="3.30.450.40:FF:000008">
    <property type="entry name" value="GAF domain-containing proteins"/>
    <property type="match status" value="1"/>
</dbReference>
<dbReference type="Pfam" id="PF13185">
    <property type="entry name" value="GAF_2"/>
    <property type="match status" value="1"/>
</dbReference>
<dbReference type="Gene3D" id="3.30.450.40">
    <property type="match status" value="1"/>
</dbReference>
<organism evidence="3 4">
    <name type="scientific">Choiromyces venosus 120613-1</name>
    <dbReference type="NCBI Taxonomy" id="1336337"/>
    <lineage>
        <taxon>Eukaryota</taxon>
        <taxon>Fungi</taxon>
        <taxon>Dikarya</taxon>
        <taxon>Ascomycota</taxon>
        <taxon>Pezizomycotina</taxon>
        <taxon>Pezizomycetes</taxon>
        <taxon>Pezizales</taxon>
        <taxon>Tuberaceae</taxon>
        <taxon>Choiromyces</taxon>
    </lineage>
</organism>
<dbReference type="EMBL" id="ML120600">
    <property type="protein sequence ID" value="RPA89252.1"/>
    <property type="molecule type" value="Genomic_DNA"/>
</dbReference>
<sequence length="175" mass="18953">MVHADASNFTEGVTKAEAWEQVIESTEALLEDQRNWVCNLANTASLIWHALKSMPEPSNHANWAGFYVLDPTISKQLILGPFMGKVACQTIEFGRGVCGKAADSGETQLVQDVHNFPGHIACDGETKSEIVVPIKVGEKVVAVIDIDSTVPSAFDEEDKKALETLAKTLGPACDW</sequence>
<proteinExistence type="inferred from homology"/>
<dbReference type="GO" id="GO:0005829">
    <property type="term" value="C:cytosol"/>
    <property type="evidence" value="ECO:0007669"/>
    <property type="project" value="TreeGrafter"/>
</dbReference>
<feature type="domain" description="GAF" evidence="2">
    <location>
        <begin position="64"/>
        <end position="172"/>
    </location>
</feature>
<name>A0A3N4ISU7_9PEZI</name>
<comment type="similarity">
    <text evidence="1">Belongs to the free Met sulfoxide reductase family.</text>
</comment>
<dbReference type="STRING" id="1336337.A0A3N4ISU7"/>
<keyword evidence="4" id="KW-1185">Reference proteome</keyword>
<evidence type="ECO:0000256" key="1">
    <source>
        <dbReference type="ARBA" id="ARBA00038454"/>
    </source>
</evidence>
<dbReference type="OrthoDB" id="15735at2759"/>
<dbReference type="InterPro" id="IPR051330">
    <property type="entry name" value="Phosphatase_reg/MetRdx"/>
</dbReference>
<dbReference type="AlphaFoldDB" id="A0A3N4ISU7"/>
<protein>
    <submittedName>
        <fullName evidence="3">GAF domain-like protein</fullName>
    </submittedName>
</protein>
<dbReference type="PANTHER" id="PTHR21021:SF15">
    <property type="entry name" value="FREE METHIONINE-R-SULFOXIDE REDUCTASE"/>
    <property type="match status" value="1"/>
</dbReference>
<evidence type="ECO:0000313" key="3">
    <source>
        <dbReference type="EMBL" id="RPA89252.1"/>
    </source>
</evidence>
<reference evidence="3 4" key="1">
    <citation type="journal article" date="2018" name="Nat. Ecol. Evol.">
        <title>Pezizomycetes genomes reveal the molecular basis of ectomycorrhizal truffle lifestyle.</title>
        <authorList>
            <person name="Murat C."/>
            <person name="Payen T."/>
            <person name="Noel B."/>
            <person name="Kuo A."/>
            <person name="Morin E."/>
            <person name="Chen J."/>
            <person name="Kohler A."/>
            <person name="Krizsan K."/>
            <person name="Balestrini R."/>
            <person name="Da Silva C."/>
            <person name="Montanini B."/>
            <person name="Hainaut M."/>
            <person name="Levati E."/>
            <person name="Barry K.W."/>
            <person name="Belfiori B."/>
            <person name="Cichocki N."/>
            <person name="Clum A."/>
            <person name="Dockter R.B."/>
            <person name="Fauchery L."/>
            <person name="Guy J."/>
            <person name="Iotti M."/>
            <person name="Le Tacon F."/>
            <person name="Lindquist E.A."/>
            <person name="Lipzen A."/>
            <person name="Malagnac F."/>
            <person name="Mello A."/>
            <person name="Molinier V."/>
            <person name="Miyauchi S."/>
            <person name="Poulain J."/>
            <person name="Riccioni C."/>
            <person name="Rubini A."/>
            <person name="Sitrit Y."/>
            <person name="Splivallo R."/>
            <person name="Traeger S."/>
            <person name="Wang M."/>
            <person name="Zifcakova L."/>
            <person name="Wipf D."/>
            <person name="Zambonelli A."/>
            <person name="Paolocci F."/>
            <person name="Nowrousian M."/>
            <person name="Ottonello S."/>
            <person name="Baldrian P."/>
            <person name="Spatafora J.W."/>
            <person name="Henrissat B."/>
            <person name="Nagy L.G."/>
            <person name="Aury J.M."/>
            <person name="Wincker P."/>
            <person name="Grigoriev I.V."/>
            <person name="Bonfante P."/>
            <person name="Martin F.M."/>
        </authorList>
    </citation>
    <scope>NUCLEOTIDE SEQUENCE [LARGE SCALE GENOMIC DNA]</scope>
    <source>
        <strain evidence="3 4">120613-1</strain>
    </source>
</reference>
<dbReference type="PANTHER" id="PTHR21021">
    <property type="entry name" value="GAF/PUTATIVE CYTOSKELETAL PROTEIN"/>
    <property type="match status" value="1"/>
</dbReference>